<dbReference type="PROSITE" id="PS52019">
    <property type="entry name" value="PKS_MFAS_DH"/>
    <property type="match status" value="1"/>
</dbReference>
<dbReference type="InterPro" id="IPR050091">
    <property type="entry name" value="PKS_NRPS_Biosynth_Enz"/>
</dbReference>
<organism evidence="14 15">
    <name type="scientific">Streptomyces tauricus</name>
    <dbReference type="NCBI Taxonomy" id="68274"/>
    <lineage>
        <taxon>Bacteria</taxon>
        <taxon>Bacillati</taxon>
        <taxon>Actinomycetota</taxon>
        <taxon>Actinomycetes</taxon>
        <taxon>Kitasatosporales</taxon>
        <taxon>Streptomycetaceae</taxon>
        <taxon>Streptomyces</taxon>
        <taxon>Streptomyces aurantiacus group</taxon>
    </lineage>
</organism>
<dbReference type="CDD" id="cd05195">
    <property type="entry name" value="enoyl_red"/>
    <property type="match status" value="1"/>
</dbReference>
<dbReference type="Pfam" id="PF16197">
    <property type="entry name" value="KAsynt_C_assoc"/>
    <property type="match status" value="1"/>
</dbReference>
<dbReference type="Gene3D" id="3.90.180.10">
    <property type="entry name" value="Medium-chain alcohol dehydrogenases, catalytic domain"/>
    <property type="match status" value="1"/>
</dbReference>
<dbReference type="PROSITE" id="PS00606">
    <property type="entry name" value="KS3_1"/>
    <property type="match status" value="1"/>
</dbReference>
<dbReference type="SMART" id="SM00829">
    <property type="entry name" value="PKS_ER"/>
    <property type="match status" value="1"/>
</dbReference>
<dbReference type="InterPro" id="IPR016039">
    <property type="entry name" value="Thiolase-like"/>
</dbReference>
<dbReference type="SMART" id="SM01294">
    <property type="entry name" value="PKS_PP_betabranch"/>
    <property type="match status" value="1"/>
</dbReference>
<dbReference type="RefSeq" id="WP_328937227.1">
    <property type="nucleotide sequence ID" value="NZ_CP108133.1"/>
</dbReference>
<dbReference type="SMART" id="SM00825">
    <property type="entry name" value="PKS_KS"/>
    <property type="match status" value="1"/>
</dbReference>
<evidence type="ECO:0000256" key="3">
    <source>
        <dbReference type="ARBA" id="ARBA00022450"/>
    </source>
</evidence>
<dbReference type="InterPro" id="IPR036291">
    <property type="entry name" value="NAD(P)-bd_dom_sf"/>
</dbReference>
<reference evidence="14" key="1">
    <citation type="submission" date="2022-10" db="EMBL/GenBank/DDBJ databases">
        <title>The complete genomes of actinobacterial strains from the NBC collection.</title>
        <authorList>
            <person name="Joergensen T.S."/>
            <person name="Alvarez Arevalo M."/>
            <person name="Sterndorff E.B."/>
            <person name="Faurdal D."/>
            <person name="Vuksanovic O."/>
            <person name="Mourched A.-S."/>
            <person name="Charusanti P."/>
            <person name="Shaw S."/>
            <person name="Blin K."/>
            <person name="Weber T."/>
        </authorList>
    </citation>
    <scope>NUCLEOTIDE SEQUENCE</scope>
    <source>
        <strain evidence="14">NBC_00189</strain>
    </source>
</reference>
<dbReference type="Pfam" id="PF08990">
    <property type="entry name" value="Docking"/>
    <property type="match status" value="1"/>
</dbReference>
<dbReference type="Pfam" id="PF22953">
    <property type="entry name" value="SpnB_Rossmann"/>
    <property type="match status" value="1"/>
</dbReference>
<feature type="active site" description="Proton acceptor; for dehydratase activity" evidence="9">
    <location>
        <position position="983"/>
    </location>
</feature>
<dbReference type="InterPro" id="IPR001227">
    <property type="entry name" value="Ac_transferase_dom_sf"/>
</dbReference>
<keyword evidence="15" id="KW-1185">Reference proteome</keyword>
<evidence type="ECO:0000256" key="1">
    <source>
        <dbReference type="ARBA" id="ARBA00001957"/>
    </source>
</evidence>
<dbReference type="Pfam" id="PF14765">
    <property type="entry name" value="PS-DH"/>
    <property type="match status" value="1"/>
</dbReference>
<dbReference type="InterPro" id="IPR016036">
    <property type="entry name" value="Malonyl_transacylase_ACP-bd"/>
</dbReference>
<keyword evidence="8" id="KW-0012">Acyltransferase</keyword>
<dbReference type="Gene3D" id="3.30.70.3290">
    <property type="match status" value="1"/>
</dbReference>
<feature type="domain" description="Ketosynthase family 3 (KS3)" evidence="12">
    <location>
        <begin position="35"/>
        <end position="461"/>
    </location>
</feature>
<comment type="pathway">
    <text evidence="2">Antibiotic biosynthesis.</text>
</comment>
<dbReference type="Pfam" id="PF08659">
    <property type="entry name" value="KR"/>
    <property type="match status" value="1"/>
</dbReference>
<dbReference type="InterPro" id="IPR020807">
    <property type="entry name" value="PKS_DH"/>
</dbReference>
<dbReference type="SUPFAM" id="SSF47336">
    <property type="entry name" value="ACP-like"/>
    <property type="match status" value="1"/>
</dbReference>
<keyword evidence="7" id="KW-0511">Multifunctional enzyme</keyword>
<dbReference type="InterPro" id="IPR006162">
    <property type="entry name" value="Ppantetheine_attach_site"/>
</dbReference>
<feature type="compositionally biased region" description="Basic and acidic residues" evidence="10">
    <location>
        <begin position="1046"/>
        <end position="1058"/>
    </location>
</feature>
<dbReference type="Pfam" id="PF21089">
    <property type="entry name" value="PKS_DH_N"/>
    <property type="match status" value="1"/>
</dbReference>
<dbReference type="InterPro" id="IPR036736">
    <property type="entry name" value="ACP-like_sf"/>
</dbReference>
<evidence type="ECO:0000256" key="5">
    <source>
        <dbReference type="ARBA" id="ARBA00022679"/>
    </source>
</evidence>
<dbReference type="InterPro" id="IPR042104">
    <property type="entry name" value="PKS_dehydratase_sf"/>
</dbReference>
<feature type="region of interest" description="Disordered" evidence="10">
    <location>
        <begin position="462"/>
        <end position="483"/>
    </location>
</feature>
<dbReference type="InterPro" id="IPR013154">
    <property type="entry name" value="ADH-like_N"/>
</dbReference>
<dbReference type="SUPFAM" id="SSF50129">
    <property type="entry name" value="GroES-like"/>
    <property type="match status" value="1"/>
</dbReference>
<dbReference type="InterPro" id="IPR016035">
    <property type="entry name" value="Acyl_Trfase/lysoPLipase"/>
</dbReference>
<dbReference type="InterPro" id="IPR049552">
    <property type="entry name" value="PKS_DH_N"/>
</dbReference>
<dbReference type="Gene3D" id="3.40.50.720">
    <property type="entry name" value="NAD(P)-binding Rossmann-like Domain"/>
    <property type="match status" value="1"/>
</dbReference>
<dbReference type="InterPro" id="IPR049551">
    <property type="entry name" value="PKS_DH_C"/>
</dbReference>
<dbReference type="InterPro" id="IPR020841">
    <property type="entry name" value="PKS_Beta-ketoAc_synthase_dom"/>
</dbReference>
<evidence type="ECO:0000256" key="10">
    <source>
        <dbReference type="SAM" id="MobiDB-lite"/>
    </source>
</evidence>
<keyword evidence="5" id="KW-0808">Transferase</keyword>
<evidence type="ECO:0000313" key="14">
    <source>
        <dbReference type="EMBL" id="WTP48602.1"/>
    </source>
</evidence>
<feature type="compositionally biased region" description="Acidic residues" evidence="10">
    <location>
        <begin position="462"/>
        <end position="473"/>
    </location>
</feature>
<dbReference type="SUPFAM" id="SSF52151">
    <property type="entry name" value="FabD/lysophospholipase-like"/>
    <property type="match status" value="1"/>
</dbReference>
<dbReference type="InterPro" id="IPR020843">
    <property type="entry name" value="ER"/>
</dbReference>
<evidence type="ECO:0000256" key="6">
    <source>
        <dbReference type="ARBA" id="ARBA00023194"/>
    </source>
</evidence>
<dbReference type="InterPro" id="IPR032821">
    <property type="entry name" value="PKS_assoc"/>
</dbReference>
<dbReference type="PANTHER" id="PTHR43775">
    <property type="entry name" value="FATTY ACID SYNTHASE"/>
    <property type="match status" value="1"/>
</dbReference>
<dbReference type="InterPro" id="IPR055123">
    <property type="entry name" value="SpnB-like_Rossmann"/>
</dbReference>
<dbReference type="SMART" id="SM00827">
    <property type="entry name" value="PKS_AT"/>
    <property type="match status" value="1"/>
</dbReference>
<dbReference type="InterPro" id="IPR011032">
    <property type="entry name" value="GroES-like_sf"/>
</dbReference>
<proteinExistence type="predicted"/>
<sequence length="2230" mass="234362">MTNNDNAEVLDYLKRTSIELMDTRRRLHEVTEAAAEPIAVVGVACRFPGGAVSPEALWELVLAGEDAVSDFPDDRHWDLESLYDPDPDRPGTCYTRSGGFLHDAGDFDAEFFGINPREALAADPQQRLLLETSWESLERAGIDPLTLRGSNTGVFAGLAYFGYGNHFFTPEVISGYGQTGSLLSVASGRVAYSLGLEGPAVSVDTACSSSLVAVHQAVQSLRQGESALALAGGTTVMAMPQVFRELSRQRGLAVDGRCKAFADAADGTGFSEGAGMLVLERLSDARRHGRPIWAVIRGSAINQDGASNGLTAPNGPSQQRVIRAALANSRVQANEVDAVEAHGTGTVLGDPIEAQALLATYGQDRDPGSPLWLGSLKSNIGHAQAAASVGGMIKMIMAMRHGVLPRTLHVDRPTTHVDWSAGAVELLTEARQWPRTPGRPRRAGVSAFGASGTNAHLILEEAPEPEPEPEPEPGPEAGSVLSVAGQLPGSLGGLVPWVVSGRSARALRAQAEKLRDFVAADPGLDVADVGGALVSSRSAFGHRAVVLGRDRDELLSGLASLRDGTESAGVVRGVAGDLGGVVFMFPGQGSQWAGVGRQLYDAFPVFARSLDEICEHFDEHLPYDLKPLLLADSPEEHRADRTDIAQPALFALQVSLYRLLVKFCRPPDHLVGHSIGEIAAAHVSGALDLADATRLVAARGLVMQTVGERGAMLAVRASEAEVSAALPEFDRIGIAAVNGPGSVVVSGIRDQVLALRDRLVAGGTSVKLLQVDHAFHSPLMDPVLDEFAGSIGELSAGLMSIPVVSTRSGREATLQELTSMEHWVNHVREPVRFHDGVECARAAGANVFLEVGPGSTLTGILKEAFAGEDVDDAVVLSASRRDRGAVDALVGSLAQLHTQGVAVDWDAVFGARRRRVDLPTYAFQRQRYWLDFRAGTDGADVASAGLAAPEHPLLGAVVDHPGTDEVVFTDLWSLRTHAWLADHAVFGAVVVPATAYLDLALWVGGFVGCEGVEELSLEVPLVLPDSGDVQVRVVVGAADETGRRSLDVYSRHGGDDRTTGGWTRHATGSLPPSTPGTPSTPSTPGTAAGSDDGRSLAVWPPAGAERLDVDGLYDSFADAGFVYGPAFLGLREVWRRDADLLALATLPMAAESAAGAGFTLHPALIDSVLHAVVAGGLIEVAGDQAWMPFSWSGVNLLGECGSSVRVRISPVGDGVVSVAVADEHGRPVAHIEALTFRPASAEQLRSVRGGHEQSLYELRWRPAQPDKRRTDRGRWAVLGTKNGLAARLREADDENAELYESLDGVLSGEAPRHIVLCLDDFATATATATADTDVLGEVGSADTRVLDGVQRFLAAESLAGSTLVVLTRLALDTGGGESVESLPGASVWGLIRSAQTEHPGRFRLVDTDDEAVSWARLPDALAAGEDQLALRGGEYLVPRMATAAPAHNQLEPPAAGAHRLGILKKGTLENLTWVPCPEVEAPLTSGQVRIAVHAAGLSFRDVTIALGLVERTAIDAGLGSEGAGTVVEVADDVTGLSPGDRVTGIFSGAFGRVAVADHRMLMPVPDEWSYAEAASVPGAFLTAYYALCHLTKLAKGQRILIHAAAGGVGMAAVQLARHAGAEIYATASPAKWPALRAVGLDDAHLASSRTLEFADTFLASSGGRGVDLVLNSLAHEFVDASLKVLPGGGSFIEMGKTDIRDPQRVAADHPGVDYQAFDLYEAGPDLIHEMFEAVMELFADGRLHLNPVSVRNIRDARKAFREMSQGRHVGKIVFELGDGFGGGTVLVTGGTGGVGALVARHLVAEHGVRSLLLASRRGLAAAGAADLVSDLEAAGALVRVVECDVADRDAVAGLLADMPAAYPLTAVMHAAGVLADGTVESLTAESLDRVLSAKAGGAVNLHELTRGHTLSAFVLFSALAGTLGTAGQANYAAANTFLDGLAARRRASGLVGTSLCWGWWEQRSGMTEDLDEADLSRVRRLGIAEMPTAEALALFDSACTFDKAVLIPARMDLSLLRNRTADELPLLLRDLVDGSRPRRNRTSTTSGSGSVGLAARLAALPEREATAAALDWVREQAAIVLGHPSSAAVEADQAFTDLGFDSLTSVELCNRLASSTGLRLPAALVFSYPTPRELGAYLFGLLRPQPPDGPDGPADPAEDEEIREVLRTVPIDRLRSAGLLERVLECAAPTRPDTEGQLPGVGNGAGTGADELAAMDLDALVDLALDERGK</sequence>
<dbReference type="InterPro" id="IPR049900">
    <property type="entry name" value="PKS_mFAS_DH"/>
</dbReference>
<dbReference type="InterPro" id="IPR018201">
    <property type="entry name" value="Ketoacyl_synth_AS"/>
</dbReference>
<dbReference type="PROSITE" id="PS00012">
    <property type="entry name" value="PHOSPHOPANTETHEINE"/>
    <property type="match status" value="1"/>
</dbReference>
<dbReference type="InterPro" id="IPR014030">
    <property type="entry name" value="Ketoacyl_synth_N"/>
</dbReference>
<dbReference type="Pfam" id="PF00550">
    <property type="entry name" value="PP-binding"/>
    <property type="match status" value="1"/>
</dbReference>
<gene>
    <name evidence="14" type="ORF">OG288_10045</name>
</gene>
<dbReference type="InterPro" id="IPR057326">
    <property type="entry name" value="KR_dom"/>
</dbReference>
<evidence type="ECO:0000256" key="7">
    <source>
        <dbReference type="ARBA" id="ARBA00023268"/>
    </source>
</evidence>
<evidence type="ECO:0000256" key="4">
    <source>
        <dbReference type="ARBA" id="ARBA00022553"/>
    </source>
</evidence>
<comment type="cofactor">
    <cofactor evidence="1">
        <name>pantetheine 4'-phosphate</name>
        <dbReference type="ChEBI" id="CHEBI:47942"/>
    </cofactor>
</comment>
<dbReference type="Pfam" id="PF00109">
    <property type="entry name" value="ketoacyl-synt"/>
    <property type="match status" value="1"/>
</dbReference>
<protein>
    <submittedName>
        <fullName evidence="14">Type I polyketide synthase</fullName>
    </submittedName>
</protein>
<evidence type="ECO:0000259" key="11">
    <source>
        <dbReference type="PROSITE" id="PS50075"/>
    </source>
</evidence>
<accession>A0ABZ1JAG8</accession>
<dbReference type="Pfam" id="PF02801">
    <property type="entry name" value="Ketoacyl-synt_C"/>
    <property type="match status" value="1"/>
</dbReference>
<keyword evidence="3" id="KW-0596">Phosphopantetheine</keyword>
<evidence type="ECO:0000256" key="2">
    <source>
        <dbReference type="ARBA" id="ARBA00004792"/>
    </source>
</evidence>
<dbReference type="InterPro" id="IPR014043">
    <property type="entry name" value="Acyl_transferase_dom"/>
</dbReference>
<dbReference type="InterPro" id="IPR014031">
    <property type="entry name" value="Ketoacyl_synth_C"/>
</dbReference>
<dbReference type="SUPFAM" id="SSF55048">
    <property type="entry name" value="Probable ACP-binding domain of malonyl-CoA ACP transacylase"/>
    <property type="match status" value="1"/>
</dbReference>
<dbReference type="Gene3D" id="3.10.129.110">
    <property type="entry name" value="Polyketide synthase dehydratase"/>
    <property type="match status" value="1"/>
</dbReference>
<dbReference type="InterPro" id="IPR020806">
    <property type="entry name" value="PKS_PP-bd"/>
</dbReference>
<dbReference type="PROSITE" id="PS01162">
    <property type="entry name" value="QOR_ZETA_CRYSTAL"/>
    <property type="match status" value="1"/>
</dbReference>
<feature type="region of interest" description="Disordered" evidence="10">
    <location>
        <begin position="1046"/>
        <end position="1095"/>
    </location>
</feature>
<feature type="region of interest" description="N-terminal hotdog fold" evidence="9">
    <location>
        <begin position="951"/>
        <end position="1077"/>
    </location>
</feature>
<feature type="region of interest" description="C-terminal hotdog fold" evidence="9">
    <location>
        <begin position="1104"/>
        <end position="1245"/>
    </location>
</feature>
<dbReference type="Pfam" id="PF13602">
    <property type="entry name" value="ADH_zinc_N_2"/>
    <property type="match status" value="1"/>
</dbReference>
<dbReference type="CDD" id="cd08956">
    <property type="entry name" value="KR_3_FAS_SDR_x"/>
    <property type="match status" value="1"/>
</dbReference>
<evidence type="ECO:0000313" key="15">
    <source>
        <dbReference type="Proteomes" id="UP001432166"/>
    </source>
</evidence>
<evidence type="ECO:0000256" key="9">
    <source>
        <dbReference type="PROSITE-ProRule" id="PRU01363"/>
    </source>
</evidence>
<keyword evidence="6" id="KW-0045">Antibiotic biosynthesis</keyword>
<dbReference type="SUPFAM" id="SSF51735">
    <property type="entry name" value="NAD(P)-binding Rossmann-fold domains"/>
    <property type="match status" value="3"/>
</dbReference>
<feature type="region of interest" description="Disordered" evidence="10">
    <location>
        <begin position="2190"/>
        <end position="2209"/>
    </location>
</feature>
<evidence type="ECO:0000256" key="8">
    <source>
        <dbReference type="ARBA" id="ARBA00023315"/>
    </source>
</evidence>
<name>A0ABZ1JAG8_9ACTN</name>
<dbReference type="PROSITE" id="PS52004">
    <property type="entry name" value="KS3_2"/>
    <property type="match status" value="1"/>
</dbReference>
<dbReference type="SMART" id="SM00822">
    <property type="entry name" value="PKS_KR"/>
    <property type="match status" value="1"/>
</dbReference>
<dbReference type="SMART" id="SM00823">
    <property type="entry name" value="PKS_PP"/>
    <property type="match status" value="1"/>
</dbReference>
<feature type="compositionally biased region" description="Low complexity" evidence="10">
    <location>
        <begin position="1059"/>
        <end position="1090"/>
    </location>
</feature>
<evidence type="ECO:0000259" key="12">
    <source>
        <dbReference type="PROSITE" id="PS52004"/>
    </source>
</evidence>
<keyword evidence="4" id="KW-0597">Phosphoprotein</keyword>
<dbReference type="SUPFAM" id="SSF53901">
    <property type="entry name" value="Thiolase-like"/>
    <property type="match status" value="1"/>
</dbReference>
<dbReference type="Gene3D" id="3.40.366.10">
    <property type="entry name" value="Malonyl-Coenzyme A Acyl Carrier Protein, domain 2"/>
    <property type="match status" value="1"/>
</dbReference>
<dbReference type="InterPro" id="IPR015083">
    <property type="entry name" value="NorB/c/GfsB-D-like_docking"/>
</dbReference>
<dbReference type="Gene3D" id="1.10.1200.10">
    <property type="entry name" value="ACP-like"/>
    <property type="match status" value="1"/>
</dbReference>
<dbReference type="PANTHER" id="PTHR43775:SF51">
    <property type="entry name" value="INACTIVE PHENOLPHTHIOCEROL SYNTHESIS POLYKETIDE SYNTHASE TYPE I PKS1-RELATED"/>
    <property type="match status" value="1"/>
</dbReference>
<dbReference type="Pfam" id="PF08240">
    <property type="entry name" value="ADH_N"/>
    <property type="match status" value="1"/>
</dbReference>
<dbReference type="InterPro" id="IPR013968">
    <property type="entry name" value="PKS_KR"/>
</dbReference>
<feature type="domain" description="Carrier" evidence="11">
    <location>
        <begin position="2067"/>
        <end position="2142"/>
    </location>
</feature>
<dbReference type="EMBL" id="CP108133">
    <property type="protein sequence ID" value="WTP48602.1"/>
    <property type="molecule type" value="Genomic_DNA"/>
</dbReference>
<evidence type="ECO:0000259" key="13">
    <source>
        <dbReference type="PROSITE" id="PS52019"/>
    </source>
</evidence>
<dbReference type="Pfam" id="PF00698">
    <property type="entry name" value="Acyl_transf_1"/>
    <property type="match status" value="1"/>
</dbReference>
<feature type="domain" description="PKS/mFAS DH" evidence="13">
    <location>
        <begin position="951"/>
        <end position="1245"/>
    </location>
</feature>
<dbReference type="PROSITE" id="PS50075">
    <property type="entry name" value="CARRIER"/>
    <property type="match status" value="1"/>
</dbReference>
<dbReference type="SMART" id="SM00826">
    <property type="entry name" value="PKS_DH"/>
    <property type="match status" value="1"/>
</dbReference>
<dbReference type="InterPro" id="IPR009081">
    <property type="entry name" value="PP-bd_ACP"/>
</dbReference>
<dbReference type="Gene3D" id="3.40.50.11460">
    <property type="match status" value="1"/>
</dbReference>
<dbReference type="InterPro" id="IPR002364">
    <property type="entry name" value="Quin_OxRdtase/zeta-crystal_CS"/>
</dbReference>
<feature type="active site" description="Proton donor; for dehydratase activity" evidence="9">
    <location>
        <position position="1166"/>
    </location>
</feature>
<dbReference type="Proteomes" id="UP001432166">
    <property type="component" value="Chromosome"/>
</dbReference>
<dbReference type="CDD" id="cd00833">
    <property type="entry name" value="PKS"/>
    <property type="match status" value="1"/>
</dbReference>
<dbReference type="Gene3D" id="3.40.47.10">
    <property type="match status" value="1"/>
</dbReference>